<sequence length="1226" mass="135128">MHGCLQICEVSFADWRTLIKGRAKIQTLVLRTSGVNFFSSRGQLGLHVLRRIVALEAKHFYQHNWFESGIQVNMDGLQLVSMPPRNAFRDDRPKARRGPQPDAPHSIKSCTRNFLETGAWHQSQNEGSNKATRSNEFSDYPSSQSSVTCPDFYYSTTKGCNALSSCEACIDSSNVDKSAKKKCKPKNRRRGKQNKRVSSDTGSTEPEVLSEYAQGSSTSKGCSYNDFGDELTCSATSPEVSLRDASSNHIDFEGHSIFNNPEAPAICLSNIDEVAIVETFEALDVTSPDGSSSQNDFEGDSIFSTSEALLICTSNIDEVATVEPSIPSIAQNFSREHQMINTEITLQTKGEGFSLSDTGVKCSSQISCCDDTQSKDFSYASDSSIVFDYLSISSNSDDGTNDSHHVKTYHEGSSRGSVLEAPGFNSKKGSLSLKYSLNGAVDTYHQTEGSKHRGQNFSCSDTQLLLSGKKGKQIKTLPRSSASAHKYGGFGNLHGRTGKENNHSVWKKVQRNDTADECSTEMKISHGCFLSDLTLKEAPSLKRNCIVSDANSSARTEGKKLPKDKVTKKLKQKNIPGSKQEYNCHGRGYSSNKATFNAHAKTGVQQHEIFDLTAQVNEYKGGESISRTHSLNSCLTAGFHPSGVECTNSESVNSSQVSPDALQQLQSTCDTVSSTRHLHTENGGSLPAKLCNSLEQHAVKVPPPVYLPHLFFNKVPQLEKEVTVAEYGKQNHGSGSVMQKWIPIGVKDPELTTSARFGNSLPDLSDGPAGEDLTLRNVQVQDKANFDSQDLVSSLMLGTCHDSGNAVCFSQEDNHIHKLKNSTLWMDELNKKHVAADALTNKLSDQQFSAFEDESIKIIQSVKDACRVQMESEAIQMATGGPIAEFERFLHLSSPVINLPSFSCCQTCLDGRLVGASLCRHEIPNIPLECIWKWYEEHGNYGLEVRGEECENSNSGGCDHFSFHGYFVPFLSAVQLFKKHASQPINNKNSAPDHEISDAYKASESSANSNAGRLPIFSQLIPQPRTTAASQSVHLTSSGDAELLFEYFELEQPQQRRPLYQKIQELTRGDVSSSYKMYGDPSNLASLNLHDMHPRSWYSVAWYPIYRIPDGHFRAAFLTYHSLGHLVHKSAKVDYASEDASIVSPVVGLQSYNAQGECWFQLRHGVNQAAGTPILNPSVILKERLRTLGETASLIARAVVEKGNQTSINRHPDFEFFHSRQRYSLP</sequence>
<feature type="region of interest" description="Disordered" evidence="1">
    <location>
        <begin position="121"/>
        <end position="146"/>
    </location>
</feature>
<feature type="region of interest" description="Disordered" evidence="1">
    <location>
        <begin position="85"/>
        <end position="108"/>
    </location>
</feature>
<name>A0A5N5JCC1_9ROSI</name>
<evidence type="ECO:0000313" key="2">
    <source>
        <dbReference type="EMBL" id="KAB5516881.1"/>
    </source>
</evidence>
<gene>
    <name evidence="2" type="ORF">DKX38_027529</name>
</gene>
<protein>
    <submittedName>
        <fullName evidence="2">Uncharacterized protein</fullName>
    </submittedName>
</protein>
<proteinExistence type="predicted"/>
<organism evidence="2 3">
    <name type="scientific">Salix brachista</name>
    <dbReference type="NCBI Taxonomy" id="2182728"/>
    <lineage>
        <taxon>Eukaryota</taxon>
        <taxon>Viridiplantae</taxon>
        <taxon>Streptophyta</taxon>
        <taxon>Embryophyta</taxon>
        <taxon>Tracheophyta</taxon>
        <taxon>Spermatophyta</taxon>
        <taxon>Magnoliopsida</taxon>
        <taxon>eudicotyledons</taxon>
        <taxon>Gunneridae</taxon>
        <taxon>Pentapetalae</taxon>
        <taxon>rosids</taxon>
        <taxon>fabids</taxon>
        <taxon>Malpighiales</taxon>
        <taxon>Salicaceae</taxon>
        <taxon>Saliceae</taxon>
        <taxon>Salix</taxon>
    </lineage>
</organism>
<dbReference type="EMBL" id="VDCV01000017">
    <property type="protein sequence ID" value="KAB5516881.1"/>
    <property type="molecule type" value="Genomic_DNA"/>
</dbReference>
<reference evidence="3" key="1">
    <citation type="journal article" date="2019" name="Gigascience">
        <title>De novo genome assembly of the endangered Acer yangbiense, a plant species with extremely small populations endemic to Yunnan Province, China.</title>
        <authorList>
            <person name="Yang J."/>
            <person name="Wariss H.M."/>
            <person name="Tao L."/>
            <person name="Zhang R."/>
            <person name="Yun Q."/>
            <person name="Hollingsworth P."/>
            <person name="Dao Z."/>
            <person name="Luo G."/>
            <person name="Guo H."/>
            <person name="Ma Y."/>
            <person name="Sun W."/>
        </authorList>
    </citation>
    <scope>NUCLEOTIDE SEQUENCE [LARGE SCALE GENOMIC DNA]</scope>
    <source>
        <strain evidence="3">cv. br00</strain>
    </source>
</reference>
<keyword evidence="3" id="KW-1185">Reference proteome</keyword>
<dbReference type="Pfam" id="PF05623">
    <property type="entry name" value="DUF789"/>
    <property type="match status" value="1"/>
</dbReference>
<dbReference type="Proteomes" id="UP000326939">
    <property type="component" value="Chromosome 17"/>
</dbReference>
<dbReference type="PANTHER" id="PTHR32010:SF18">
    <property type="entry name" value="DUF789 FAMILY PROTEIN"/>
    <property type="match status" value="1"/>
</dbReference>
<dbReference type="AlphaFoldDB" id="A0A5N5JCC1"/>
<accession>A0A5N5JCC1</accession>
<comment type="caution">
    <text evidence="2">The sequence shown here is derived from an EMBL/GenBank/DDBJ whole genome shotgun (WGS) entry which is preliminary data.</text>
</comment>
<feature type="region of interest" description="Disordered" evidence="1">
    <location>
        <begin position="398"/>
        <end position="421"/>
    </location>
</feature>
<dbReference type="InterPro" id="IPR008507">
    <property type="entry name" value="DUF789"/>
</dbReference>
<evidence type="ECO:0000313" key="3">
    <source>
        <dbReference type="Proteomes" id="UP000326939"/>
    </source>
</evidence>
<evidence type="ECO:0000256" key="1">
    <source>
        <dbReference type="SAM" id="MobiDB-lite"/>
    </source>
</evidence>
<feature type="region of interest" description="Disordered" evidence="1">
    <location>
        <begin position="180"/>
        <end position="212"/>
    </location>
</feature>
<feature type="region of interest" description="Disordered" evidence="1">
    <location>
        <begin position="472"/>
        <end position="499"/>
    </location>
</feature>
<dbReference type="PANTHER" id="PTHR32010">
    <property type="entry name" value="PHOTOSYSTEM II STABILITY/ASSEMBLY FACTOR HCF136, CHLOROPLASTIC"/>
    <property type="match status" value="1"/>
</dbReference>
<feature type="compositionally biased region" description="Basic residues" evidence="1">
    <location>
        <begin position="180"/>
        <end position="195"/>
    </location>
</feature>
<feature type="compositionally biased region" description="Basic and acidic residues" evidence="1">
    <location>
        <begin position="401"/>
        <end position="413"/>
    </location>
</feature>